<keyword evidence="3" id="KW-0474">Menaquinone biosynthesis</keyword>
<evidence type="ECO:0000256" key="4">
    <source>
        <dbReference type="ARBA" id="ARBA00022679"/>
    </source>
</evidence>
<feature type="transmembrane region" description="Helical" evidence="8">
    <location>
        <begin position="305"/>
        <end position="323"/>
    </location>
</feature>
<protein>
    <submittedName>
        <fullName evidence="9">1,4-dihydroxy-2-naphthoate octaprenyltransferase</fullName>
    </submittedName>
</protein>
<keyword evidence="4" id="KW-0808">Transferase</keyword>
<proteinExistence type="predicted"/>
<accession>A0ABS4PQZ9</accession>
<feature type="transmembrane region" description="Helical" evidence="8">
    <location>
        <begin position="267"/>
        <end position="284"/>
    </location>
</feature>
<sequence length="324" mass="35102">MTRSQDRLLAQWRAEPIREGKLRSYARLAKLDVYDYYLSGFVVFTAILATTTQFSVSVFPMLLCFVAGEVCVLASLVAFDDYTGYTDGSDIANYGPDAPLRRKLRKPLVAGTLTPAEALRFAWGAAAAAAILWTAAVLAGPYSPMWTIGLMVVTFVVSIQYSYGVKLSYHGFQELFLAALGWVLVLAPYALATGRLDSFVLVQALIFGLGPLLFGVYSNTNDIEGDRSVGRTTVASTVSPRANALFVGALSLAEFAIGAIGSLTGAAPWWFVLAMAPASVFRAMQFYRGFRAGDIMTARRMGFRVHRLSVLLMVLANLIVLATA</sequence>
<feature type="transmembrane region" description="Helical" evidence="8">
    <location>
        <begin position="145"/>
        <end position="163"/>
    </location>
</feature>
<feature type="transmembrane region" description="Helical" evidence="8">
    <location>
        <begin position="121"/>
        <end position="139"/>
    </location>
</feature>
<comment type="caution">
    <text evidence="9">The sequence shown here is derived from an EMBL/GenBank/DDBJ whole genome shotgun (WGS) entry which is preliminary data.</text>
</comment>
<reference evidence="9 10" key="1">
    <citation type="submission" date="2021-03" db="EMBL/GenBank/DDBJ databases">
        <title>Sequencing the genomes of 1000 actinobacteria strains.</title>
        <authorList>
            <person name="Klenk H.-P."/>
        </authorList>
    </citation>
    <scope>NUCLEOTIDE SEQUENCE [LARGE SCALE GENOMIC DNA]</scope>
    <source>
        <strain evidence="9 10">DSM 45510</strain>
    </source>
</reference>
<dbReference type="Proteomes" id="UP000741013">
    <property type="component" value="Unassembled WGS sequence"/>
</dbReference>
<feature type="transmembrane region" description="Helical" evidence="8">
    <location>
        <begin position="238"/>
        <end position="261"/>
    </location>
</feature>
<evidence type="ECO:0000313" key="9">
    <source>
        <dbReference type="EMBL" id="MBP2181863.1"/>
    </source>
</evidence>
<evidence type="ECO:0000256" key="5">
    <source>
        <dbReference type="ARBA" id="ARBA00022692"/>
    </source>
</evidence>
<dbReference type="PANTHER" id="PTHR13929:SF0">
    <property type="entry name" value="UBIA PRENYLTRANSFERASE DOMAIN-CONTAINING PROTEIN 1"/>
    <property type="match status" value="1"/>
</dbReference>
<evidence type="ECO:0000256" key="3">
    <source>
        <dbReference type="ARBA" id="ARBA00022428"/>
    </source>
</evidence>
<dbReference type="InterPro" id="IPR044878">
    <property type="entry name" value="UbiA_sf"/>
</dbReference>
<dbReference type="CDD" id="cd13956">
    <property type="entry name" value="PT_UbiA"/>
    <property type="match status" value="1"/>
</dbReference>
<evidence type="ECO:0000313" key="10">
    <source>
        <dbReference type="Proteomes" id="UP000741013"/>
    </source>
</evidence>
<dbReference type="RefSeq" id="WP_209665231.1">
    <property type="nucleotide sequence ID" value="NZ_JAGGMS010000001.1"/>
</dbReference>
<dbReference type="Gene3D" id="1.10.357.140">
    <property type="entry name" value="UbiA prenyltransferase"/>
    <property type="match status" value="1"/>
</dbReference>
<feature type="transmembrane region" description="Helical" evidence="8">
    <location>
        <begin position="33"/>
        <end position="52"/>
    </location>
</feature>
<name>A0ABS4PQZ9_9PSEU</name>
<dbReference type="Pfam" id="PF01040">
    <property type="entry name" value="UbiA"/>
    <property type="match status" value="1"/>
</dbReference>
<evidence type="ECO:0000256" key="8">
    <source>
        <dbReference type="SAM" id="Phobius"/>
    </source>
</evidence>
<organism evidence="9 10">
    <name type="scientific">Amycolatopsis magusensis</name>
    <dbReference type="NCBI Taxonomy" id="882444"/>
    <lineage>
        <taxon>Bacteria</taxon>
        <taxon>Bacillati</taxon>
        <taxon>Actinomycetota</taxon>
        <taxon>Actinomycetes</taxon>
        <taxon>Pseudonocardiales</taxon>
        <taxon>Pseudonocardiaceae</taxon>
        <taxon>Amycolatopsis</taxon>
    </lineage>
</organism>
<keyword evidence="7 8" id="KW-0472">Membrane</keyword>
<evidence type="ECO:0000256" key="2">
    <source>
        <dbReference type="ARBA" id="ARBA00004863"/>
    </source>
</evidence>
<dbReference type="PANTHER" id="PTHR13929">
    <property type="entry name" value="1,4-DIHYDROXY-2-NAPHTHOATE OCTAPRENYLTRANSFERASE"/>
    <property type="match status" value="1"/>
</dbReference>
<dbReference type="InterPro" id="IPR026046">
    <property type="entry name" value="UBIAD1"/>
</dbReference>
<keyword evidence="6 8" id="KW-1133">Transmembrane helix</keyword>
<feature type="transmembrane region" description="Helical" evidence="8">
    <location>
        <begin position="198"/>
        <end position="217"/>
    </location>
</feature>
<comment type="pathway">
    <text evidence="2">Quinol/quinone metabolism; menaquinone biosynthesis.</text>
</comment>
<feature type="transmembrane region" description="Helical" evidence="8">
    <location>
        <begin position="58"/>
        <end position="79"/>
    </location>
</feature>
<feature type="transmembrane region" description="Helical" evidence="8">
    <location>
        <begin position="175"/>
        <end position="192"/>
    </location>
</feature>
<evidence type="ECO:0000256" key="7">
    <source>
        <dbReference type="ARBA" id="ARBA00023136"/>
    </source>
</evidence>
<evidence type="ECO:0000256" key="1">
    <source>
        <dbReference type="ARBA" id="ARBA00004141"/>
    </source>
</evidence>
<keyword evidence="5 8" id="KW-0812">Transmembrane</keyword>
<dbReference type="InterPro" id="IPR000537">
    <property type="entry name" value="UbiA_prenyltransferase"/>
</dbReference>
<gene>
    <name evidence="9" type="ORF">JOM49_003389</name>
</gene>
<keyword evidence="10" id="KW-1185">Reference proteome</keyword>
<evidence type="ECO:0000256" key="6">
    <source>
        <dbReference type="ARBA" id="ARBA00022989"/>
    </source>
</evidence>
<comment type="subcellular location">
    <subcellularLocation>
        <location evidence="1">Membrane</location>
        <topology evidence="1">Multi-pass membrane protein</topology>
    </subcellularLocation>
</comment>
<dbReference type="EMBL" id="JAGGMS010000001">
    <property type="protein sequence ID" value="MBP2181863.1"/>
    <property type="molecule type" value="Genomic_DNA"/>
</dbReference>